<sequence>MPGPLFHPIEYPDDGGPEPVPHTRNPKPAGSDGTSSKITFGSPAGGNSISATRHEDTWSRTPNSPGTGAIHVRSFRAKLSDDALAYLDQTINEWLDAHPQYEVKMVNTAIGEWSTKLGKEAGIIVNVWV</sequence>
<proteinExistence type="predicted"/>
<evidence type="ECO:0000313" key="2">
    <source>
        <dbReference type="EMBL" id="VAX40122.1"/>
    </source>
</evidence>
<organism evidence="2">
    <name type="scientific">hydrothermal vent metagenome</name>
    <dbReference type="NCBI Taxonomy" id="652676"/>
    <lineage>
        <taxon>unclassified sequences</taxon>
        <taxon>metagenomes</taxon>
        <taxon>ecological metagenomes</taxon>
    </lineage>
</organism>
<gene>
    <name evidence="2" type="ORF">MNBD_PLANCTO03-1522</name>
</gene>
<feature type="region of interest" description="Disordered" evidence="1">
    <location>
        <begin position="1"/>
        <end position="69"/>
    </location>
</feature>
<dbReference type="AlphaFoldDB" id="A0A3B1DHD5"/>
<name>A0A3B1DHD5_9ZZZZ</name>
<accession>A0A3B1DHD5</accession>
<evidence type="ECO:0000256" key="1">
    <source>
        <dbReference type="SAM" id="MobiDB-lite"/>
    </source>
</evidence>
<dbReference type="EMBL" id="UOGK01000337">
    <property type="protein sequence ID" value="VAX40122.1"/>
    <property type="molecule type" value="Genomic_DNA"/>
</dbReference>
<reference evidence="2" key="1">
    <citation type="submission" date="2018-06" db="EMBL/GenBank/DDBJ databases">
        <authorList>
            <person name="Zhirakovskaya E."/>
        </authorList>
    </citation>
    <scope>NUCLEOTIDE SEQUENCE</scope>
</reference>
<protein>
    <submittedName>
        <fullName evidence="2">Uncharacterized protein</fullName>
    </submittedName>
</protein>
<feature type="compositionally biased region" description="Polar residues" evidence="1">
    <location>
        <begin position="32"/>
        <end position="51"/>
    </location>
</feature>